<gene>
    <name evidence="3" type="ORF">CCMP2556_LOCUS24793</name>
</gene>
<reference evidence="3 4" key="1">
    <citation type="submission" date="2024-02" db="EMBL/GenBank/DDBJ databases">
        <authorList>
            <person name="Chen Y."/>
            <person name="Shah S."/>
            <person name="Dougan E. K."/>
            <person name="Thang M."/>
            <person name="Chan C."/>
        </authorList>
    </citation>
    <scope>NUCLEOTIDE SEQUENCE [LARGE SCALE GENOMIC DNA]</scope>
</reference>
<keyword evidence="2" id="KW-0732">Signal</keyword>
<evidence type="ECO:0000256" key="1">
    <source>
        <dbReference type="SAM" id="MobiDB-lite"/>
    </source>
</evidence>
<protein>
    <submittedName>
        <fullName evidence="3">Uncharacterized protein</fullName>
    </submittedName>
</protein>
<feature type="region of interest" description="Disordered" evidence="1">
    <location>
        <begin position="162"/>
        <end position="195"/>
    </location>
</feature>
<organism evidence="3 4">
    <name type="scientific">Durusdinium trenchii</name>
    <dbReference type="NCBI Taxonomy" id="1381693"/>
    <lineage>
        <taxon>Eukaryota</taxon>
        <taxon>Sar</taxon>
        <taxon>Alveolata</taxon>
        <taxon>Dinophyceae</taxon>
        <taxon>Suessiales</taxon>
        <taxon>Symbiodiniaceae</taxon>
        <taxon>Durusdinium</taxon>
    </lineage>
</organism>
<dbReference type="EMBL" id="CAXAMN010016413">
    <property type="protein sequence ID" value="CAK9048073.1"/>
    <property type="molecule type" value="Genomic_DNA"/>
</dbReference>
<proteinExistence type="predicted"/>
<comment type="caution">
    <text evidence="3">The sequence shown here is derived from an EMBL/GenBank/DDBJ whole genome shotgun (WGS) entry which is preliminary data.</text>
</comment>
<name>A0ABP0M9C0_9DINO</name>
<evidence type="ECO:0000313" key="3">
    <source>
        <dbReference type="EMBL" id="CAK9048073.1"/>
    </source>
</evidence>
<feature type="chain" id="PRO_5046925982" evidence="2">
    <location>
        <begin position="29"/>
        <end position="223"/>
    </location>
</feature>
<feature type="compositionally biased region" description="Polar residues" evidence="1">
    <location>
        <begin position="182"/>
        <end position="192"/>
    </location>
</feature>
<keyword evidence="4" id="KW-1185">Reference proteome</keyword>
<evidence type="ECO:0000256" key="2">
    <source>
        <dbReference type="SAM" id="SignalP"/>
    </source>
</evidence>
<evidence type="ECO:0000313" key="4">
    <source>
        <dbReference type="Proteomes" id="UP001642484"/>
    </source>
</evidence>
<accession>A0ABP0M9C0</accession>
<dbReference type="Proteomes" id="UP001642484">
    <property type="component" value="Unassembled WGS sequence"/>
</dbReference>
<sequence>MSQAMRFRRSRVGVPSLLLVSLWCLMFAEKAFIGARPPRSHRELRAAAGVDVMERVDVQSKEELLKEGQFVTVFKFSNISAIPFECFCLGMTRFGIGEDTHKLLRGCFCTTNQASESLQIELEAVESKLRRANAFKLPEATGLRSEAQSLLTRIKEVSDQLSALEVPEPEAPQPEPEEEAATSGTDSGSQKAPLSERLSWEKFEVEGLMLLPLVASLLQARSP</sequence>
<feature type="signal peptide" evidence="2">
    <location>
        <begin position="1"/>
        <end position="28"/>
    </location>
</feature>